<dbReference type="Proteomes" id="UP001597068">
    <property type="component" value="Unassembled WGS sequence"/>
</dbReference>
<keyword evidence="4" id="KW-1185">Reference proteome</keyword>
<gene>
    <name evidence="3" type="ORF">ACFQ04_03555</name>
</gene>
<dbReference type="GO" id="GO:0016787">
    <property type="term" value="F:hydrolase activity"/>
    <property type="evidence" value="ECO:0007669"/>
    <property type="project" value="UniProtKB-KW"/>
</dbReference>
<dbReference type="InterPro" id="IPR000073">
    <property type="entry name" value="AB_hydrolase_1"/>
</dbReference>
<dbReference type="EMBL" id="JBHTIL010000001">
    <property type="protein sequence ID" value="MFD0924805.1"/>
    <property type="molecule type" value="Genomic_DNA"/>
</dbReference>
<protein>
    <submittedName>
        <fullName evidence="3">Alpha/beta fold hydrolase</fullName>
    </submittedName>
</protein>
<comment type="caution">
    <text evidence="3">The sequence shown here is derived from an EMBL/GenBank/DDBJ whole genome shotgun (WGS) entry which is preliminary data.</text>
</comment>
<keyword evidence="1 3" id="KW-0378">Hydrolase</keyword>
<evidence type="ECO:0000313" key="4">
    <source>
        <dbReference type="Proteomes" id="UP001597068"/>
    </source>
</evidence>
<dbReference type="PANTHER" id="PTHR43798">
    <property type="entry name" value="MONOACYLGLYCEROL LIPASE"/>
    <property type="match status" value="1"/>
</dbReference>
<evidence type="ECO:0000313" key="3">
    <source>
        <dbReference type="EMBL" id="MFD0924805.1"/>
    </source>
</evidence>
<organism evidence="3 4">
    <name type="scientific">Williamsia deligens</name>
    <dbReference type="NCBI Taxonomy" id="321325"/>
    <lineage>
        <taxon>Bacteria</taxon>
        <taxon>Bacillati</taxon>
        <taxon>Actinomycetota</taxon>
        <taxon>Actinomycetes</taxon>
        <taxon>Mycobacteriales</taxon>
        <taxon>Nocardiaceae</taxon>
        <taxon>Williamsia</taxon>
    </lineage>
</organism>
<dbReference type="InterPro" id="IPR029058">
    <property type="entry name" value="AB_hydrolase_fold"/>
</dbReference>
<dbReference type="InterPro" id="IPR050266">
    <property type="entry name" value="AB_hydrolase_sf"/>
</dbReference>
<dbReference type="PANTHER" id="PTHR43798:SF31">
    <property type="entry name" value="AB HYDROLASE SUPERFAMILY PROTEIN YCLE"/>
    <property type="match status" value="1"/>
</dbReference>
<evidence type="ECO:0000256" key="1">
    <source>
        <dbReference type="ARBA" id="ARBA00022801"/>
    </source>
</evidence>
<proteinExistence type="predicted"/>
<name>A0ABW3G2X7_9NOCA</name>
<dbReference type="RefSeq" id="WP_253647195.1">
    <property type="nucleotide sequence ID" value="NZ_BAAAMO010000002.1"/>
</dbReference>
<dbReference type="Gene3D" id="3.40.50.1820">
    <property type="entry name" value="alpha/beta hydrolase"/>
    <property type="match status" value="1"/>
</dbReference>
<reference evidence="4" key="1">
    <citation type="journal article" date="2019" name="Int. J. Syst. Evol. Microbiol.">
        <title>The Global Catalogue of Microorganisms (GCM) 10K type strain sequencing project: providing services to taxonomists for standard genome sequencing and annotation.</title>
        <authorList>
            <consortium name="The Broad Institute Genomics Platform"/>
            <consortium name="The Broad Institute Genome Sequencing Center for Infectious Disease"/>
            <person name="Wu L."/>
            <person name="Ma J."/>
        </authorList>
    </citation>
    <scope>NUCLEOTIDE SEQUENCE [LARGE SCALE GENOMIC DNA]</scope>
    <source>
        <strain evidence="4">CCUG 50873</strain>
    </source>
</reference>
<sequence length="329" mass="33081">MSRVQPATAGGPVTFEVRSVAGPDGVAIAYRVSAPVGATSGSAPTLFLVHGWAQNSGSWNAGLLDDLAQRHRIVAVDLRGHGASGLPPVDPDAAGAGYTADLLAGDVEAVLAAESSSATSAFDAPAVGDAGVVAVGWSYGGLVICDVLSRRATAGVTGPAIVGVGLVGAITSLGRGERGGRVGDAMRAALPDAYADDPRTAIRALSSFGAALVPADRSDLGAQSQYFFGASLMTAPSARAGLFARAVSHDDLLRSLRMPVLVLHGTDDTVVDVSAAHHAASMLSDGDVHLDLWDGAGHAPFVEDPTRFAAALDGLVSRSAAASVSEAVR</sequence>
<accession>A0ABW3G2X7</accession>
<feature type="domain" description="AB hydrolase-1" evidence="2">
    <location>
        <begin position="46"/>
        <end position="311"/>
    </location>
</feature>
<dbReference type="SUPFAM" id="SSF53474">
    <property type="entry name" value="alpha/beta-Hydrolases"/>
    <property type="match status" value="1"/>
</dbReference>
<evidence type="ECO:0000259" key="2">
    <source>
        <dbReference type="Pfam" id="PF12697"/>
    </source>
</evidence>
<dbReference type="Pfam" id="PF12697">
    <property type="entry name" value="Abhydrolase_6"/>
    <property type="match status" value="1"/>
</dbReference>